<name>U2RYK5_9ACTN</name>
<keyword evidence="3" id="KW-1185">Reference proteome</keyword>
<accession>U2RYK5</accession>
<evidence type="ECO:0000313" key="3">
    <source>
        <dbReference type="Proteomes" id="UP000017052"/>
    </source>
</evidence>
<sequence length="145" mass="15145">MILPAQGTLTGQHQGAGGHTPPTLNPGTDKAPQAERHPDAHAAATGGKSGTTPRRGSWSSSPPTHGALVPPAIAPVRPRSGRLGASMAVRPSRWPARRRPRSEHIHGPNVRVWIASRRMSPSPLAEARRTIASGVISQMGPSPLA</sequence>
<evidence type="ECO:0000313" key="2">
    <source>
        <dbReference type="EMBL" id="ERK55682.1"/>
    </source>
</evidence>
<protein>
    <submittedName>
        <fullName evidence="2">Uncharacterized protein</fullName>
    </submittedName>
</protein>
<comment type="caution">
    <text evidence="2">The sequence shown here is derived from an EMBL/GenBank/DDBJ whole genome shotgun (WGS) entry which is preliminary data.</text>
</comment>
<proteinExistence type="predicted"/>
<feature type="compositionally biased region" description="Polar residues" evidence="1">
    <location>
        <begin position="50"/>
        <end position="63"/>
    </location>
</feature>
<dbReference type="AlphaFoldDB" id="U2RYK5"/>
<feature type="region of interest" description="Disordered" evidence="1">
    <location>
        <begin position="1"/>
        <end position="103"/>
    </location>
</feature>
<gene>
    <name evidence="2" type="ORF">HMPREF0682_1687</name>
</gene>
<organism evidence="2 3">
    <name type="scientific">Propionibacterium acidifaciens F0233</name>
    <dbReference type="NCBI Taxonomy" id="553198"/>
    <lineage>
        <taxon>Bacteria</taxon>
        <taxon>Bacillati</taxon>
        <taxon>Actinomycetota</taxon>
        <taxon>Actinomycetes</taxon>
        <taxon>Propionibacteriales</taxon>
        <taxon>Propionibacteriaceae</taxon>
        <taxon>Propionibacterium</taxon>
    </lineage>
</organism>
<dbReference type="EMBL" id="ACVN02000177">
    <property type="protein sequence ID" value="ERK55682.1"/>
    <property type="molecule type" value="Genomic_DNA"/>
</dbReference>
<dbReference type="Proteomes" id="UP000017052">
    <property type="component" value="Unassembled WGS sequence"/>
</dbReference>
<reference evidence="2" key="1">
    <citation type="submission" date="2013-08" db="EMBL/GenBank/DDBJ databases">
        <authorList>
            <person name="Durkin A.S."/>
            <person name="Haft D.R."/>
            <person name="McCorrison J."/>
            <person name="Torralba M."/>
            <person name="Gillis M."/>
            <person name="Haft D.H."/>
            <person name="Methe B."/>
            <person name="Sutton G."/>
            <person name="Nelson K.E."/>
        </authorList>
    </citation>
    <scope>NUCLEOTIDE SEQUENCE [LARGE SCALE GENOMIC DNA]</scope>
    <source>
        <strain evidence="2">F0233</strain>
    </source>
</reference>
<evidence type="ECO:0000256" key="1">
    <source>
        <dbReference type="SAM" id="MobiDB-lite"/>
    </source>
</evidence>